<accession>A0ABU3SY52</accession>
<organism evidence="1 2">
    <name type="scientific">Paraglaciecola aquimarina</name>
    <dbReference type="NCBI Taxonomy" id="1235557"/>
    <lineage>
        <taxon>Bacteria</taxon>
        <taxon>Pseudomonadati</taxon>
        <taxon>Pseudomonadota</taxon>
        <taxon>Gammaproteobacteria</taxon>
        <taxon>Alteromonadales</taxon>
        <taxon>Alteromonadaceae</taxon>
        <taxon>Paraglaciecola</taxon>
    </lineage>
</organism>
<dbReference type="InterPro" id="IPR045617">
    <property type="entry name" value="DUF6445"/>
</dbReference>
<sequence length="234" mass="26746">MMYTVNPLAKHSYSVVGNEQTPVYIIDNFMTDVDECKQYALTQATFAKPEKSAYPGKIAKLPKEYTEVVLQQAIEVIHTFYQVPTNLRLVKEAMVYSIVTQSEDSLELKQAIPHFDSLSSKHFAIMHYINEGKFDGTGFYRHNPTGFEKIDQQKLPILDKAVVDYFNQKGLPRQAYFNLSDDHFSLIGKVDYQPNRLVIYPGALLHSALIDPNRDVIDNINTGRLTSNIFIDFE</sequence>
<keyword evidence="2" id="KW-1185">Reference proteome</keyword>
<comment type="caution">
    <text evidence="1">The sequence shown here is derived from an EMBL/GenBank/DDBJ whole genome shotgun (WGS) entry which is preliminary data.</text>
</comment>
<gene>
    <name evidence="1" type="ORF">RS130_14405</name>
</gene>
<dbReference type="Proteomes" id="UP001247805">
    <property type="component" value="Unassembled WGS sequence"/>
</dbReference>
<dbReference type="RefSeq" id="WP_316026509.1">
    <property type="nucleotide sequence ID" value="NZ_JAWDIO010000002.1"/>
</dbReference>
<reference evidence="1 2" key="1">
    <citation type="submission" date="2023-10" db="EMBL/GenBank/DDBJ databases">
        <title>Glaciecola aquimarina strain GGW-M5 nov., isolated from a coastal seawater.</title>
        <authorList>
            <person name="Bayburt H."/>
            <person name="Kim J.M."/>
            <person name="Choi B.J."/>
            <person name="Jeon C.O."/>
        </authorList>
    </citation>
    <scope>NUCLEOTIDE SEQUENCE [LARGE SCALE GENOMIC DNA]</scope>
    <source>
        <strain evidence="1 2">KCTC 32108</strain>
    </source>
</reference>
<evidence type="ECO:0000313" key="1">
    <source>
        <dbReference type="EMBL" id="MDU0354944.1"/>
    </source>
</evidence>
<protein>
    <submittedName>
        <fullName evidence="1">DUF6445 family protein</fullName>
    </submittedName>
</protein>
<evidence type="ECO:0000313" key="2">
    <source>
        <dbReference type="Proteomes" id="UP001247805"/>
    </source>
</evidence>
<dbReference type="Pfam" id="PF20043">
    <property type="entry name" value="DUF6445"/>
    <property type="match status" value="1"/>
</dbReference>
<dbReference type="EMBL" id="JAWDIO010000002">
    <property type="protein sequence ID" value="MDU0354944.1"/>
    <property type="molecule type" value="Genomic_DNA"/>
</dbReference>
<proteinExistence type="predicted"/>
<name>A0ABU3SY52_9ALTE</name>